<dbReference type="STRING" id="284040.UK15_10690"/>
<dbReference type="InterPro" id="IPR013538">
    <property type="entry name" value="ASHA1/2-like_C"/>
</dbReference>
<evidence type="ECO:0000313" key="4">
    <source>
        <dbReference type="Proteomes" id="UP000034786"/>
    </source>
</evidence>
<dbReference type="InterPro" id="IPR023393">
    <property type="entry name" value="START-like_dom_sf"/>
</dbReference>
<evidence type="ECO:0000313" key="3">
    <source>
        <dbReference type="EMBL" id="KJK39506.1"/>
    </source>
</evidence>
<dbReference type="SUPFAM" id="SSF55961">
    <property type="entry name" value="Bet v1-like"/>
    <property type="match status" value="1"/>
</dbReference>
<comment type="caution">
    <text evidence="3">The sequence shown here is derived from an EMBL/GenBank/DDBJ whole genome shotgun (WGS) entry which is preliminary data.</text>
</comment>
<dbReference type="AlphaFoldDB" id="A0A0M2GVA4"/>
<dbReference type="Pfam" id="PF08327">
    <property type="entry name" value="AHSA1"/>
    <property type="match status" value="1"/>
</dbReference>
<comment type="similarity">
    <text evidence="1">Belongs to the AHA1 family.</text>
</comment>
<name>A0A0M2GVA4_9ACTN</name>
<dbReference type="RefSeq" id="WP_031134441.1">
    <property type="nucleotide sequence ID" value="NZ_JBMVBE010000005.1"/>
</dbReference>
<dbReference type="CDD" id="cd07814">
    <property type="entry name" value="SRPBCC_CalC_Aha1-like"/>
    <property type="match status" value="1"/>
</dbReference>
<dbReference type="PATRIC" id="fig|284040.3.peg.6559"/>
<dbReference type="Proteomes" id="UP000034786">
    <property type="component" value="Unassembled WGS sequence"/>
</dbReference>
<gene>
    <name evidence="3" type="ORF">UK15_10690</name>
</gene>
<evidence type="ECO:0000259" key="2">
    <source>
        <dbReference type="Pfam" id="PF08327"/>
    </source>
</evidence>
<proteinExistence type="inferred from homology"/>
<reference evidence="4" key="1">
    <citation type="submission" date="2015-02" db="EMBL/GenBank/DDBJ databases">
        <authorList>
            <person name="Ju K.-S."/>
            <person name="Doroghazi J.R."/>
            <person name="Metcalf W."/>
        </authorList>
    </citation>
    <scope>NUCLEOTIDE SEQUENCE [LARGE SCALE GENOMIC DNA]</scope>
    <source>
        <strain evidence="4">NRRL B-16380</strain>
    </source>
</reference>
<protein>
    <submittedName>
        <fullName evidence="3">Polyketide cyclase</fullName>
    </submittedName>
</protein>
<organism evidence="3 4">
    <name type="scientific">Streptomyces variegatus</name>
    <dbReference type="NCBI Taxonomy" id="284040"/>
    <lineage>
        <taxon>Bacteria</taxon>
        <taxon>Bacillati</taxon>
        <taxon>Actinomycetota</taxon>
        <taxon>Actinomycetes</taxon>
        <taxon>Kitasatosporales</taxon>
        <taxon>Streptomycetaceae</taxon>
        <taxon>Streptomyces</taxon>
    </lineage>
</organism>
<accession>A0A0M2GVA4</accession>
<evidence type="ECO:0000256" key="1">
    <source>
        <dbReference type="ARBA" id="ARBA00006817"/>
    </source>
</evidence>
<dbReference type="EMBL" id="JYJH01000006">
    <property type="protein sequence ID" value="KJK39506.1"/>
    <property type="molecule type" value="Genomic_DNA"/>
</dbReference>
<keyword evidence="4" id="KW-1185">Reference proteome</keyword>
<dbReference type="Gene3D" id="3.30.530.20">
    <property type="match status" value="1"/>
</dbReference>
<sequence>MSVTSVDKDLDNLTLTLVADFAAPVERVWRLWADPRQLERWWGPPTYPATVEEHDLTPGGEVTYFMTGPEGDRHRGWWRITSVSEPTALEFTDGFADDDGKPKDDMPTMSVTVRLSEHGGGTRMEMRSLFDSREQMEQLVTMGMEEGLKEAVGQIDALLAA</sequence>
<feature type="domain" description="Activator of Hsp90 ATPase homologue 1/2-like C-terminal" evidence="2">
    <location>
        <begin position="22"/>
        <end position="159"/>
    </location>
</feature>